<reference evidence="1 2" key="1">
    <citation type="submission" date="2017-05" db="EMBL/GenBank/DDBJ databases">
        <authorList>
            <person name="Song R."/>
            <person name="Chenine A.L."/>
            <person name="Ruprecht R.M."/>
        </authorList>
    </citation>
    <scope>NUCLEOTIDE SEQUENCE [LARGE SCALE GENOMIC DNA]</scope>
    <source>
        <strain evidence="1 2">CECT 8898</strain>
    </source>
</reference>
<name>A0A238L6C4_9RHOB</name>
<gene>
    <name evidence="1" type="ORF">MAA8898_04518</name>
</gene>
<accession>A0A238L6C4</accession>
<evidence type="ECO:0000313" key="2">
    <source>
        <dbReference type="Proteomes" id="UP000207598"/>
    </source>
</evidence>
<organism evidence="1 2">
    <name type="scientific">Maliponia aquimaris</name>
    <dbReference type="NCBI Taxonomy" id="1673631"/>
    <lineage>
        <taxon>Bacteria</taxon>
        <taxon>Pseudomonadati</taxon>
        <taxon>Pseudomonadota</taxon>
        <taxon>Alphaproteobacteria</taxon>
        <taxon>Rhodobacterales</taxon>
        <taxon>Paracoccaceae</taxon>
        <taxon>Maliponia</taxon>
    </lineage>
</organism>
<dbReference type="EMBL" id="FXYF01000018">
    <property type="protein sequence ID" value="SMX49932.1"/>
    <property type="molecule type" value="Genomic_DNA"/>
</dbReference>
<protein>
    <submittedName>
        <fullName evidence="1">Uncharacterized protein</fullName>
    </submittedName>
</protein>
<dbReference type="AlphaFoldDB" id="A0A238L6C4"/>
<sequence>MVAILHGKGFHGLRVYPWLYPLAYRVEIYPAKFSGPSGVRYDDDLAPVMEEKRLVARHSGADQANYFGWDDVASDSAHELAIKFIDRFPQIVKAGYIVDYAYVGWYATLIAHCEYGYLPYLSAEFEPETDVMRMLQANAIAGQHQMDWFPLPPSAGNGHRFDPRPEPRWFQSN</sequence>
<evidence type="ECO:0000313" key="1">
    <source>
        <dbReference type="EMBL" id="SMX49932.1"/>
    </source>
</evidence>
<dbReference type="Proteomes" id="UP000207598">
    <property type="component" value="Unassembled WGS sequence"/>
</dbReference>
<keyword evidence="2" id="KW-1185">Reference proteome</keyword>
<proteinExistence type="predicted"/>